<keyword evidence="5" id="KW-1185">Reference proteome</keyword>
<dbReference type="KEGG" id="mpc:Mar181_0217"/>
<dbReference type="PROSITE" id="PS51832">
    <property type="entry name" value="HD_GYP"/>
    <property type="match status" value="1"/>
</dbReference>
<dbReference type="STRING" id="491952.Mar181_0217"/>
<evidence type="ECO:0000259" key="3">
    <source>
        <dbReference type="PROSITE" id="PS51832"/>
    </source>
</evidence>
<dbReference type="OrthoDB" id="9816273at2"/>
<evidence type="ECO:0000259" key="2">
    <source>
        <dbReference type="PROSITE" id="PS50110"/>
    </source>
</evidence>
<accession>F6CX31</accession>
<proteinExistence type="predicted"/>
<dbReference type="SUPFAM" id="SSF52172">
    <property type="entry name" value="CheY-like"/>
    <property type="match status" value="1"/>
</dbReference>
<dbReference type="InterPro" id="IPR037522">
    <property type="entry name" value="HD_GYP_dom"/>
</dbReference>
<dbReference type="PROSITE" id="PS50110">
    <property type="entry name" value="RESPONSE_REGULATORY"/>
    <property type="match status" value="1"/>
</dbReference>
<gene>
    <name evidence="4" type="ordered locus">Mar181_0217</name>
</gene>
<dbReference type="SUPFAM" id="SSF109604">
    <property type="entry name" value="HD-domain/PDEase-like"/>
    <property type="match status" value="1"/>
</dbReference>
<dbReference type="InterPro" id="IPR001789">
    <property type="entry name" value="Sig_transdc_resp-reg_receiver"/>
</dbReference>
<organism evidence="4 5">
    <name type="scientific">Marinomonas posidonica (strain CECT 7376 / NCIMB 14433 / IVIA-Po-181)</name>
    <dbReference type="NCBI Taxonomy" id="491952"/>
    <lineage>
        <taxon>Bacteria</taxon>
        <taxon>Pseudomonadati</taxon>
        <taxon>Pseudomonadota</taxon>
        <taxon>Gammaproteobacteria</taxon>
        <taxon>Oceanospirillales</taxon>
        <taxon>Oceanospirillaceae</taxon>
        <taxon>Marinomonas</taxon>
    </lineage>
</organism>
<evidence type="ECO:0000313" key="5">
    <source>
        <dbReference type="Proteomes" id="UP000009230"/>
    </source>
</evidence>
<dbReference type="PANTHER" id="PTHR45228">
    <property type="entry name" value="CYCLIC DI-GMP PHOSPHODIESTERASE TM_0186-RELATED"/>
    <property type="match status" value="1"/>
</dbReference>
<reference evidence="4 5" key="1">
    <citation type="journal article" date="2012" name="Stand. Genomic Sci.">
        <title>Complete genome sequence of Marinomonas posidonica type strain (IVIA-Po-181(T)).</title>
        <authorList>
            <person name="Lucas-Elio P."/>
            <person name="Goodwin L."/>
            <person name="Woyke T."/>
            <person name="Pitluck S."/>
            <person name="Nolan M."/>
            <person name="Kyrpides N.C."/>
            <person name="Detter J.C."/>
            <person name="Copeland A."/>
            <person name="Lu M."/>
            <person name="Bruce D."/>
            <person name="Detter C."/>
            <person name="Tapia R."/>
            <person name="Han S."/>
            <person name="Land M.L."/>
            <person name="Ivanova N."/>
            <person name="Mikhailova N."/>
            <person name="Johnston A.W."/>
            <person name="Sanchez-Amat A."/>
        </authorList>
    </citation>
    <scope>NUCLEOTIDE SEQUENCE [LARGE SCALE GENOMIC DNA]</scope>
    <source>
        <strain evidence="5">CECT 7376 / NCIMB 14433 / IVIA-Po-181</strain>
    </source>
</reference>
<sequence length="367" mass="42154">MTMINRIDLEAALSKPNLLLIDDSKEDINLLTMWLYRDHQISVAADVENALSMLNEADIPKPDLILLNATSADIEIDQLSQQLNKDHTTKHAPVILIVHDNDKEEENFREDSNAVDYITKPFHPKQVLARVRTHVTLHKQNRQLLKRLKQHTKDLHNSKIQVIQHLHRAGKHKDNESHAHVIRMSLISKLLAEYTEQDQAWVERIFHATPMHDVGKIGVPDSILHKTENLTPDEVRIMQEHTLFGAQILESDNDPLLLMASVIALTHHEKWDGSGYPNGLQTDQIPLEGRIVALADALDTLMSPSHEEATWTEQHIVNYLMEQKGQHFDPNLTDIAIEQLPQIIEILELYPDHEDNNQQYSFFKSTR</sequence>
<feature type="domain" description="HD-GYP" evidence="3">
    <location>
        <begin position="155"/>
        <end position="352"/>
    </location>
</feature>
<dbReference type="SMART" id="SM00448">
    <property type="entry name" value="REC"/>
    <property type="match status" value="1"/>
</dbReference>
<evidence type="ECO:0000256" key="1">
    <source>
        <dbReference type="PROSITE-ProRule" id="PRU00169"/>
    </source>
</evidence>
<dbReference type="Pfam" id="PF13487">
    <property type="entry name" value="HD_5"/>
    <property type="match status" value="1"/>
</dbReference>
<dbReference type="RefSeq" id="WP_013794762.1">
    <property type="nucleotide sequence ID" value="NC_015559.1"/>
</dbReference>
<dbReference type="Pfam" id="PF00072">
    <property type="entry name" value="Response_reg"/>
    <property type="match status" value="1"/>
</dbReference>
<dbReference type="SMART" id="SM00471">
    <property type="entry name" value="HDc"/>
    <property type="match status" value="1"/>
</dbReference>
<dbReference type="AlphaFoldDB" id="F6CX31"/>
<dbReference type="PANTHER" id="PTHR45228:SF5">
    <property type="entry name" value="CYCLIC DI-GMP PHOSPHODIESTERASE VC_1348-RELATED"/>
    <property type="match status" value="1"/>
</dbReference>
<comment type="caution">
    <text evidence="1">Lacks conserved residue(s) required for the propagation of feature annotation.</text>
</comment>
<name>F6CX31_MARPP</name>
<dbReference type="Gene3D" id="3.40.50.2300">
    <property type="match status" value="1"/>
</dbReference>
<dbReference type="InterPro" id="IPR003607">
    <property type="entry name" value="HD/PDEase_dom"/>
</dbReference>
<dbReference type="CDD" id="cd00077">
    <property type="entry name" value="HDc"/>
    <property type="match status" value="1"/>
</dbReference>
<dbReference type="InterPro" id="IPR052020">
    <property type="entry name" value="Cyclic_di-GMP/3'3'-cGAMP_PDE"/>
</dbReference>
<protein>
    <submittedName>
        <fullName evidence="4">Response regulator receiver modulated metal dependent phosphohydrolase</fullName>
    </submittedName>
</protein>
<dbReference type="GO" id="GO:0008081">
    <property type="term" value="F:phosphoric diester hydrolase activity"/>
    <property type="evidence" value="ECO:0007669"/>
    <property type="project" value="UniProtKB-ARBA"/>
</dbReference>
<evidence type="ECO:0000313" key="4">
    <source>
        <dbReference type="EMBL" id="AEF53285.1"/>
    </source>
</evidence>
<dbReference type="InterPro" id="IPR011006">
    <property type="entry name" value="CheY-like_superfamily"/>
</dbReference>
<dbReference type="Gene3D" id="1.10.3210.10">
    <property type="entry name" value="Hypothetical protein af1432"/>
    <property type="match status" value="1"/>
</dbReference>
<dbReference type="GO" id="GO:0000160">
    <property type="term" value="P:phosphorelay signal transduction system"/>
    <property type="evidence" value="ECO:0007669"/>
    <property type="project" value="InterPro"/>
</dbReference>
<feature type="domain" description="Response regulatory" evidence="2">
    <location>
        <begin position="17"/>
        <end position="135"/>
    </location>
</feature>
<dbReference type="EMBL" id="CP002771">
    <property type="protein sequence ID" value="AEF53285.1"/>
    <property type="molecule type" value="Genomic_DNA"/>
</dbReference>
<dbReference type="eggNOG" id="COG3437">
    <property type="taxonomic scope" value="Bacteria"/>
</dbReference>
<dbReference type="HOGENOM" id="CLU_000445_92_10_6"/>
<dbReference type="Proteomes" id="UP000009230">
    <property type="component" value="Chromosome"/>
</dbReference>